<dbReference type="Gene3D" id="3.40.309.10">
    <property type="entry name" value="Aldehyde Dehydrogenase, Chain A, domain 2"/>
    <property type="match status" value="1"/>
</dbReference>
<sequence>MMCTSMPIASRHGHIINGELVFSEKTVSVFNPATGSHLADVPVLSSHQLDEAVAAAELAFPAWASKSYEQRGGVLLEMAAIIETHANHYKELLTSEQGKPHREAIFEIMGAAHWFREVARLRLPEIIHEDTPKRKAVTQHVPLGVTAAIVPWNFPILLAVWKIAPALLAGNTILVKPSPWTPLTTLRMIADLQRVLPPGVLSVVNGDETLGPLIVTHPRIKKIAFTGSIQTGKSIMQDASHNLKRITLELGGNDPMIILPSVDPKAIAPNIFWGAFAVRLLPPGLELLLTFTLLDKNNGQFCIAAKRIYIHDSVYESVRDALVTYARTVVVGNGAQESTQLGPVQNQKIFDKLREIFEDTKARKCNFAFGGDFPPATSDQPDDRVTKPRGLFVPIAIVDNPPEDSLVVQEEQFGPIVPLLRWQDEVDVIRRANATGFGLGGSVWGSDLAQATRIASQIESGNVWVNEIHKFGPTIPGGGHKQSGIGVENGVAGLKEWTNYQTISINKGYITNV</sequence>
<comment type="caution">
    <text evidence="6">The sequence shown here is derived from an EMBL/GenBank/DDBJ whole genome shotgun (WGS) entry which is preliminary data.</text>
</comment>
<organism evidence="6 7">
    <name type="scientific">Rhizoctonia solani</name>
    <dbReference type="NCBI Taxonomy" id="456999"/>
    <lineage>
        <taxon>Eukaryota</taxon>
        <taxon>Fungi</taxon>
        <taxon>Dikarya</taxon>
        <taxon>Basidiomycota</taxon>
        <taxon>Agaricomycotina</taxon>
        <taxon>Agaricomycetes</taxon>
        <taxon>Cantharellales</taxon>
        <taxon>Ceratobasidiaceae</taxon>
        <taxon>Rhizoctonia</taxon>
    </lineage>
</organism>
<dbReference type="FunFam" id="3.40.605.10:FF:000007">
    <property type="entry name" value="NAD/NADP-dependent betaine aldehyde dehydrogenase"/>
    <property type="match status" value="1"/>
</dbReference>
<feature type="domain" description="Aldehyde dehydrogenase" evidence="5">
    <location>
        <begin position="25"/>
        <end position="277"/>
    </location>
</feature>
<name>A0A8H3GY44_9AGAM</name>
<evidence type="ECO:0000259" key="5">
    <source>
        <dbReference type="Pfam" id="PF00171"/>
    </source>
</evidence>
<evidence type="ECO:0000256" key="2">
    <source>
        <dbReference type="ARBA" id="ARBA00023002"/>
    </source>
</evidence>
<dbReference type="EMBL" id="CAJMWW010000480">
    <property type="protein sequence ID" value="CAE6471914.1"/>
    <property type="molecule type" value="Genomic_DNA"/>
</dbReference>
<feature type="domain" description="Aldehyde dehydrogenase" evidence="5">
    <location>
        <begin position="297"/>
        <end position="503"/>
    </location>
</feature>
<evidence type="ECO:0000256" key="1">
    <source>
        <dbReference type="ARBA" id="ARBA00009986"/>
    </source>
</evidence>
<evidence type="ECO:0000313" key="6">
    <source>
        <dbReference type="EMBL" id="CAE6471914.1"/>
    </source>
</evidence>
<proteinExistence type="inferred from homology"/>
<dbReference type="InterPro" id="IPR016161">
    <property type="entry name" value="Ald_DH/histidinol_DH"/>
</dbReference>
<accession>A0A8H3GY44</accession>
<dbReference type="InterPro" id="IPR044086">
    <property type="entry name" value="LUC3-like"/>
</dbReference>
<dbReference type="CDD" id="cd07106">
    <property type="entry name" value="ALDH_AldA-AAD23400"/>
    <property type="match status" value="1"/>
</dbReference>
<gene>
    <name evidence="6" type="ORF">RDB_LOCUS178816</name>
</gene>
<dbReference type="Gene3D" id="3.40.605.10">
    <property type="entry name" value="Aldehyde Dehydrogenase, Chain A, domain 1"/>
    <property type="match status" value="1"/>
</dbReference>
<evidence type="ECO:0000256" key="3">
    <source>
        <dbReference type="PROSITE-ProRule" id="PRU10007"/>
    </source>
</evidence>
<dbReference type="InterPro" id="IPR016162">
    <property type="entry name" value="Ald_DH_N"/>
</dbReference>
<feature type="active site" evidence="3">
    <location>
        <position position="249"/>
    </location>
</feature>
<evidence type="ECO:0000256" key="4">
    <source>
        <dbReference type="RuleBase" id="RU003345"/>
    </source>
</evidence>
<dbReference type="PROSITE" id="PS00687">
    <property type="entry name" value="ALDEHYDE_DEHYDR_GLU"/>
    <property type="match status" value="1"/>
</dbReference>
<dbReference type="AlphaFoldDB" id="A0A8H3GY44"/>
<keyword evidence="2 4" id="KW-0560">Oxidoreductase</keyword>
<comment type="similarity">
    <text evidence="1 4">Belongs to the aldehyde dehydrogenase family.</text>
</comment>
<dbReference type="Proteomes" id="UP000663841">
    <property type="component" value="Unassembled WGS sequence"/>
</dbReference>
<dbReference type="InterPro" id="IPR015590">
    <property type="entry name" value="Aldehyde_DH_dom"/>
</dbReference>
<protein>
    <recommendedName>
        <fullName evidence="5">Aldehyde dehydrogenase domain-containing protein</fullName>
    </recommendedName>
</protein>
<dbReference type="InterPro" id="IPR029510">
    <property type="entry name" value="Ald_DH_CS_GLU"/>
</dbReference>
<dbReference type="Pfam" id="PF00171">
    <property type="entry name" value="Aldedh"/>
    <property type="match status" value="2"/>
</dbReference>
<evidence type="ECO:0000313" key="7">
    <source>
        <dbReference type="Proteomes" id="UP000663841"/>
    </source>
</evidence>
<reference evidence="6" key="1">
    <citation type="submission" date="2021-01" db="EMBL/GenBank/DDBJ databases">
        <authorList>
            <person name="Kaushik A."/>
        </authorList>
    </citation>
    <scope>NUCLEOTIDE SEQUENCE</scope>
    <source>
        <strain evidence="6">AG3-T5</strain>
    </source>
</reference>
<dbReference type="InterPro" id="IPR016163">
    <property type="entry name" value="Ald_DH_C"/>
</dbReference>
<dbReference type="GO" id="GO:0016620">
    <property type="term" value="F:oxidoreductase activity, acting on the aldehyde or oxo group of donors, NAD or NADP as acceptor"/>
    <property type="evidence" value="ECO:0007669"/>
    <property type="project" value="InterPro"/>
</dbReference>
<dbReference type="SUPFAM" id="SSF53720">
    <property type="entry name" value="ALDH-like"/>
    <property type="match status" value="1"/>
</dbReference>
<dbReference type="PANTHER" id="PTHR11699">
    <property type="entry name" value="ALDEHYDE DEHYDROGENASE-RELATED"/>
    <property type="match status" value="1"/>
</dbReference>